<dbReference type="GO" id="GO:0005615">
    <property type="term" value="C:extracellular space"/>
    <property type="evidence" value="ECO:0007669"/>
    <property type="project" value="TreeGrafter"/>
</dbReference>
<accession>A0AAN9Y822</accession>
<dbReference type="PANTHER" id="PTHR12312">
    <property type="entry name" value="TWISTED GASTRULATION PROTEIN HOMOLOG 1-A-RELATED"/>
    <property type="match status" value="1"/>
</dbReference>
<gene>
    <name evidence="11" type="ORF">V9T40_008628</name>
</gene>
<evidence type="ECO:0000256" key="1">
    <source>
        <dbReference type="ARBA" id="ARBA00004613"/>
    </source>
</evidence>
<evidence type="ECO:0000256" key="7">
    <source>
        <dbReference type="SAM" id="MobiDB-lite"/>
    </source>
</evidence>
<dbReference type="InterPro" id="IPR057635">
    <property type="entry name" value="Tsg_N"/>
</dbReference>
<dbReference type="PANTHER" id="PTHR12312:SF16">
    <property type="entry name" value="TWISTED GASTRULATION PROTEIN HOMOLOG 1-A-RELATED"/>
    <property type="match status" value="1"/>
</dbReference>
<evidence type="ECO:0000313" key="11">
    <source>
        <dbReference type="EMBL" id="KAK7601187.1"/>
    </source>
</evidence>
<dbReference type="GO" id="GO:0030510">
    <property type="term" value="P:regulation of BMP signaling pathway"/>
    <property type="evidence" value="ECO:0007669"/>
    <property type="project" value="TreeGrafter"/>
</dbReference>
<keyword evidence="4" id="KW-0964">Secreted</keyword>
<dbReference type="Pfam" id="PF04668">
    <property type="entry name" value="Tsg"/>
    <property type="match status" value="1"/>
</dbReference>
<evidence type="ECO:0008006" key="13">
    <source>
        <dbReference type="Google" id="ProtNLM"/>
    </source>
</evidence>
<comment type="subcellular location">
    <subcellularLocation>
        <location evidence="1">Secreted</location>
    </subcellularLocation>
</comment>
<dbReference type="EMBL" id="JBBCAQ010000010">
    <property type="protein sequence ID" value="KAK7601187.1"/>
    <property type="molecule type" value="Genomic_DNA"/>
</dbReference>
<keyword evidence="3" id="KW-0217">Developmental protein</keyword>
<feature type="domain" description="Tsg N-terminal" evidence="10">
    <location>
        <begin position="25"/>
        <end position="81"/>
    </location>
</feature>
<reference evidence="11 12" key="1">
    <citation type="submission" date="2024-03" db="EMBL/GenBank/DDBJ databases">
        <title>Adaptation during the transition from Ophiocordyceps entomopathogen to insect associate is accompanied by gene loss and intensified selection.</title>
        <authorList>
            <person name="Ward C.M."/>
            <person name="Onetto C.A."/>
            <person name="Borneman A.R."/>
        </authorList>
    </citation>
    <scope>NUCLEOTIDE SEQUENCE [LARGE SCALE GENOMIC DNA]</scope>
    <source>
        <strain evidence="11">AWRI1</strain>
        <tissue evidence="11">Single Adult Female</tissue>
    </source>
</reference>
<proteinExistence type="inferred from homology"/>
<evidence type="ECO:0000256" key="6">
    <source>
        <dbReference type="ARBA" id="ARBA00023180"/>
    </source>
</evidence>
<dbReference type="Pfam" id="PF23782">
    <property type="entry name" value="Tsg_N"/>
    <property type="match status" value="1"/>
</dbReference>
<dbReference type="AlphaFoldDB" id="A0AAN9Y822"/>
<dbReference type="InterPro" id="IPR006761">
    <property type="entry name" value="Tsg"/>
</dbReference>
<protein>
    <recommendedName>
        <fullName evidence="13">Protein twisted gastrulation</fullName>
    </recommendedName>
</protein>
<evidence type="ECO:0000256" key="2">
    <source>
        <dbReference type="ARBA" id="ARBA00010047"/>
    </source>
</evidence>
<dbReference type="InterPro" id="IPR057726">
    <property type="entry name" value="Tsg_C"/>
</dbReference>
<feature type="domain" description="Tsg C-terminal" evidence="9">
    <location>
        <begin position="85"/>
        <end position="215"/>
    </location>
</feature>
<evidence type="ECO:0000256" key="8">
    <source>
        <dbReference type="SAM" id="SignalP"/>
    </source>
</evidence>
<evidence type="ECO:0000313" key="12">
    <source>
        <dbReference type="Proteomes" id="UP001367676"/>
    </source>
</evidence>
<evidence type="ECO:0000256" key="4">
    <source>
        <dbReference type="ARBA" id="ARBA00022525"/>
    </source>
</evidence>
<evidence type="ECO:0000256" key="3">
    <source>
        <dbReference type="ARBA" id="ARBA00022473"/>
    </source>
</evidence>
<organism evidence="11 12">
    <name type="scientific">Parthenolecanium corni</name>
    <dbReference type="NCBI Taxonomy" id="536013"/>
    <lineage>
        <taxon>Eukaryota</taxon>
        <taxon>Metazoa</taxon>
        <taxon>Ecdysozoa</taxon>
        <taxon>Arthropoda</taxon>
        <taxon>Hexapoda</taxon>
        <taxon>Insecta</taxon>
        <taxon>Pterygota</taxon>
        <taxon>Neoptera</taxon>
        <taxon>Paraneoptera</taxon>
        <taxon>Hemiptera</taxon>
        <taxon>Sternorrhyncha</taxon>
        <taxon>Coccoidea</taxon>
        <taxon>Coccidae</taxon>
        <taxon>Parthenolecanium</taxon>
    </lineage>
</organism>
<evidence type="ECO:0000259" key="10">
    <source>
        <dbReference type="Pfam" id="PF23782"/>
    </source>
</evidence>
<feature type="region of interest" description="Disordered" evidence="7">
    <location>
        <begin position="219"/>
        <end position="238"/>
    </location>
</feature>
<comment type="caution">
    <text evidence="11">The sequence shown here is derived from an EMBL/GenBank/DDBJ whole genome shotgun (WGS) entry which is preliminary data.</text>
</comment>
<evidence type="ECO:0000256" key="5">
    <source>
        <dbReference type="ARBA" id="ARBA00022729"/>
    </source>
</evidence>
<dbReference type="Proteomes" id="UP001367676">
    <property type="component" value="Unassembled WGS sequence"/>
</dbReference>
<name>A0AAN9Y822_9HEMI</name>
<feature type="chain" id="PRO_5043032393" description="Protein twisted gastrulation" evidence="8">
    <location>
        <begin position="26"/>
        <end position="238"/>
    </location>
</feature>
<feature type="compositionally biased region" description="Acidic residues" evidence="7">
    <location>
        <begin position="227"/>
        <end position="238"/>
    </location>
</feature>
<keyword evidence="5 8" id="KW-0732">Signal</keyword>
<feature type="signal peptide" evidence="8">
    <location>
        <begin position="1"/>
        <end position="25"/>
    </location>
</feature>
<sequence>MIRVIPVVCFVSSLYLSILLSQVEGCNDAVCASVVSKCLLTQACKCDLRNCTCCKDCSNCLSGLWTECCSCVELCPKPEISQVNLTKTSQVEDLPNPIPTLFQSLVSEPDTAERWFTLTFPVDYKVVGFIPELKKEVALNAQTNEQEVVPDKGDTMTFNCSVAYMSQCMPSNKCKRSCESMGATSYRWFHIGCCECVGDKCPANGVNESRCKKCPNTSEDFSRYESTDLDYGEDDETS</sequence>
<evidence type="ECO:0000259" key="9">
    <source>
        <dbReference type="Pfam" id="PF04668"/>
    </source>
</evidence>
<keyword evidence="6" id="KW-0325">Glycoprotein</keyword>
<comment type="similarity">
    <text evidence="2">Belongs to the twisted gastrulation protein family.</text>
</comment>
<keyword evidence="12" id="KW-1185">Reference proteome</keyword>